<sequence>MSYPPQDPHQPQQPYQPPAAPGYGPPPPGYPAQPPVAAAKKGKGKLIIGIVGGLLGLCCVGGVIAAAVNGDGAADSLGEAAAAEPAAPKSTAAKAAPAAKATSKSAPPAKKPATPGLGDPVRDGKFQFTVTKLDCSKSKVGSQYLNKKAQGKFCLVSVTVKNIGKEAQLFSGSSQKALDAEGTEYSNDGAAEIYANEDSATFLNEINPGNSSKGKLIFDVPKTTKLTTLELHDSPFSGGVKVSLS</sequence>
<evidence type="ECO:0000313" key="5">
    <source>
        <dbReference type="EMBL" id="AGZ46601.1"/>
    </source>
</evidence>
<feature type="compositionally biased region" description="Pro residues" evidence="2">
    <location>
        <begin position="14"/>
        <end position="34"/>
    </location>
</feature>
<accession>U5WFB4</accession>
<keyword evidence="3" id="KW-0472">Membrane</keyword>
<dbReference type="HOGENOM" id="CLU_072584_1_0_11"/>
<reference evidence="5 6" key="1">
    <citation type="journal article" date="2014" name="J. Biotechnol.">
        <title>Complete genome sequence of the actinobacterium Actinoplanes friuliensis HAG 010964, producer of the lipopeptide antibiotic friulimycin.</title>
        <authorList>
            <person name="Ruckert C."/>
            <person name="Szczepanowski R."/>
            <person name="Albersmeier A."/>
            <person name="Goesmann A."/>
            <person name="Fischer N."/>
            <person name="Steinkamper A."/>
            <person name="Puhler A."/>
            <person name="Biener R."/>
            <person name="Schwartz D."/>
            <person name="Kalinowski J."/>
        </authorList>
    </citation>
    <scope>NUCLEOTIDE SEQUENCE [LARGE SCALE GENOMIC DNA]</scope>
    <source>
        <strain evidence="5 6">DSM 7358</strain>
    </source>
</reference>
<gene>
    <name evidence="5" type="ORF">AFR_41735</name>
</gene>
<keyword evidence="3" id="KW-1133">Transmembrane helix</keyword>
<feature type="transmembrane region" description="Helical" evidence="3">
    <location>
        <begin position="46"/>
        <end position="68"/>
    </location>
</feature>
<dbReference type="PATRIC" id="fig|1246995.3.peg.8446"/>
<dbReference type="AlphaFoldDB" id="U5WFB4"/>
<feature type="domain" description="DUF4352" evidence="4">
    <location>
        <begin position="116"/>
        <end position="239"/>
    </location>
</feature>
<evidence type="ECO:0000256" key="1">
    <source>
        <dbReference type="ARBA" id="ARBA00022729"/>
    </source>
</evidence>
<evidence type="ECO:0000256" key="3">
    <source>
        <dbReference type="SAM" id="Phobius"/>
    </source>
</evidence>
<feature type="region of interest" description="Disordered" evidence="2">
    <location>
        <begin position="88"/>
        <end position="122"/>
    </location>
</feature>
<dbReference type="STRING" id="1246995.AFR_41735"/>
<keyword evidence="3" id="KW-0812">Transmembrane</keyword>
<evidence type="ECO:0000259" key="4">
    <source>
        <dbReference type="Pfam" id="PF11611"/>
    </source>
</evidence>
<dbReference type="OrthoDB" id="3430849at2"/>
<proteinExistence type="predicted"/>
<protein>
    <recommendedName>
        <fullName evidence="4">DUF4352 domain-containing protein</fullName>
    </recommendedName>
</protein>
<dbReference type="Pfam" id="PF11611">
    <property type="entry name" value="DUF4352"/>
    <property type="match status" value="1"/>
</dbReference>
<evidence type="ECO:0000313" key="6">
    <source>
        <dbReference type="Proteomes" id="UP000017746"/>
    </source>
</evidence>
<dbReference type="Proteomes" id="UP000017746">
    <property type="component" value="Chromosome"/>
</dbReference>
<feature type="compositionally biased region" description="Low complexity" evidence="2">
    <location>
        <begin position="88"/>
        <end position="115"/>
    </location>
</feature>
<keyword evidence="6" id="KW-1185">Reference proteome</keyword>
<evidence type="ECO:0000256" key="2">
    <source>
        <dbReference type="SAM" id="MobiDB-lite"/>
    </source>
</evidence>
<dbReference type="InterPro" id="IPR029051">
    <property type="entry name" value="DUF4352"/>
</dbReference>
<organism evidence="5 6">
    <name type="scientific">Actinoplanes friuliensis DSM 7358</name>
    <dbReference type="NCBI Taxonomy" id="1246995"/>
    <lineage>
        <taxon>Bacteria</taxon>
        <taxon>Bacillati</taxon>
        <taxon>Actinomycetota</taxon>
        <taxon>Actinomycetes</taxon>
        <taxon>Micromonosporales</taxon>
        <taxon>Micromonosporaceae</taxon>
        <taxon>Actinoplanes</taxon>
    </lineage>
</organism>
<dbReference type="eggNOG" id="COG0515">
    <property type="taxonomic scope" value="Bacteria"/>
</dbReference>
<dbReference type="Gene3D" id="2.60.40.1240">
    <property type="match status" value="1"/>
</dbReference>
<dbReference type="RefSeq" id="WP_023562932.1">
    <property type="nucleotide sequence ID" value="NC_022657.1"/>
</dbReference>
<name>U5WFB4_9ACTN</name>
<dbReference type="KEGG" id="afs:AFR_41735"/>
<feature type="region of interest" description="Disordered" evidence="2">
    <location>
        <begin position="1"/>
        <end position="37"/>
    </location>
</feature>
<dbReference type="InterPro" id="IPR029050">
    <property type="entry name" value="Immunoprotect_excell_Ig-like"/>
</dbReference>
<dbReference type="EMBL" id="CP006272">
    <property type="protein sequence ID" value="AGZ46601.1"/>
    <property type="molecule type" value="Genomic_DNA"/>
</dbReference>
<keyword evidence="1" id="KW-0732">Signal</keyword>